<keyword evidence="1" id="KW-0732">Signal</keyword>
<feature type="signal peptide" evidence="1">
    <location>
        <begin position="1"/>
        <end position="19"/>
    </location>
</feature>
<dbReference type="AlphaFoldDB" id="A0A7G7G985"/>
<name>A0A7G7G985_9BACT</name>
<evidence type="ECO:0000256" key="1">
    <source>
        <dbReference type="SAM" id="SignalP"/>
    </source>
</evidence>
<proteinExistence type="predicted"/>
<feature type="chain" id="PRO_5028901217" description="TonB-dependent receptor" evidence="1">
    <location>
        <begin position="20"/>
        <end position="211"/>
    </location>
</feature>
<evidence type="ECO:0008006" key="4">
    <source>
        <dbReference type="Google" id="ProtNLM"/>
    </source>
</evidence>
<protein>
    <recommendedName>
        <fullName evidence="4">TonB-dependent receptor</fullName>
    </recommendedName>
</protein>
<dbReference type="KEGG" id="aswu:HUW51_13680"/>
<reference evidence="2 3" key="1">
    <citation type="journal article" date="2018" name="Int. J. Syst. Evol. Microbiol.">
        <title>Adhaeribacter swui sp. nov., isolated from wet mud.</title>
        <authorList>
            <person name="Kim D.U."/>
            <person name="Kim K.W."/>
            <person name="Kang M.S."/>
            <person name="Kim J.Y."/>
            <person name="Jang J.H."/>
            <person name="Kim M.K."/>
        </authorList>
    </citation>
    <scope>NUCLEOTIDE SEQUENCE [LARGE SCALE GENOMIC DNA]</scope>
    <source>
        <strain evidence="2 3">KCTC 52873</strain>
    </source>
</reference>
<evidence type="ECO:0000313" key="3">
    <source>
        <dbReference type="Proteomes" id="UP000515237"/>
    </source>
</evidence>
<organism evidence="2 3">
    <name type="scientific">Adhaeribacter swui</name>
    <dbReference type="NCBI Taxonomy" id="2086471"/>
    <lineage>
        <taxon>Bacteria</taxon>
        <taxon>Pseudomonadati</taxon>
        <taxon>Bacteroidota</taxon>
        <taxon>Cytophagia</taxon>
        <taxon>Cytophagales</taxon>
        <taxon>Hymenobacteraceae</taxon>
        <taxon>Adhaeribacter</taxon>
    </lineage>
</organism>
<gene>
    <name evidence="2" type="ORF">HUW51_13680</name>
</gene>
<dbReference type="Proteomes" id="UP000515237">
    <property type="component" value="Chromosome"/>
</dbReference>
<dbReference type="EMBL" id="CP055156">
    <property type="protein sequence ID" value="QNF33719.1"/>
    <property type="molecule type" value="Genomic_DNA"/>
</dbReference>
<dbReference type="Gene3D" id="2.40.160.60">
    <property type="entry name" value="Outer membrane protein transport protein (OMPP1/FadL/TodX)"/>
    <property type="match status" value="1"/>
</dbReference>
<dbReference type="RefSeq" id="WP_185270202.1">
    <property type="nucleotide sequence ID" value="NZ_CP055156.1"/>
</dbReference>
<accession>A0A7G7G985</accession>
<keyword evidence="3" id="KW-1185">Reference proteome</keyword>
<evidence type="ECO:0000313" key="2">
    <source>
        <dbReference type="EMBL" id="QNF33719.1"/>
    </source>
</evidence>
<sequence>MKHTFLLLCFLSWSWAGLAQTTNAQPTELNSAPPAIETPVITPPVVTNATKDLSVKPARKVSYGLSMGTQYSPLLGTATYLEPSVLVPITKRFSGFASVSMISAFNTYPNRFGQDNAAALNNRWSQHYIVHAGGNYLVNDRLNLTGSVWRDLSKNPGLRPVNLLMPGGSNGMSIRASYKVTDNFSVSGGLRYSNGNAYQNSWYNPASSFGY</sequence>